<accession>A0A0X3PSL3</accession>
<keyword evidence="9" id="KW-1185">Reference proteome</keyword>
<dbReference type="EMBL" id="GEEE01013049">
    <property type="protein sequence ID" value="JAP50176.1"/>
    <property type="molecule type" value="Transcribed_RNA"/>
</dbReference>
<comment type="subcellular location">
    <subcellularLocation>
        <location evidence="1 6">Membrane</location>
        <topology evidence="1 6">Multi-pass membrane protein</topology>
    </subcellularLocation>
</comment>
<dbReference type="GO" id="GO:0009306">
    <property type="term" value="P:protein secretion"/>
    <property type="evidence" value="ECO:0007669"/>
    <property type="project" value="TreeGrafter"/>
</dbReference>
<dbReference type="AlphaFoldDB" id="A0A0X3PSL3"/>
<dbReference type="EMBL" id="GEEE01020948">
    <property type="protein sequence ID" value="JAP42277.1"/>
    <property type="molecule type" value="Transcribed_RNA"/>
</dbReference>
<dbReference type="WBParaSite" id="SSLN_0000659001-mRNA-1">
    <property type="protein sequence ID" value="SSLN_0000659001-mRNA-1"/>
    <property type="gene ID" value="SSLN_0000659001"/>
</dbReference>
<dbReference type="STRING" id="70667.A0A0X3PSL3"/>
<evidence type="ECO:0000313" key="7">
    <source>
        <dbReference type="EMBL" id="JAP50176.1"/>
    </source>
</evidence>
<feature type="transmembrane region" description="Helical" evidence="6">
    <location>
        <begin position="148"/>
        <end position="168"/>
    </location>
</feature>
<evidence type="ECO:0000256" key="4">
    <source>
        <dbReference type="ARBA" id="ARBA00022989"/>
    </source>
</evidence>
<evidence type="ECO:0000256" key="6">
    <source>
        <dbReference type="RuleBase" id="RU361206"/>
    </source>
</evidence>
<dbReference type="EMBL" id="UYSU01033667">
    <property type="protein sequence ID" value="VDL92773.1"/>
    <property type="molecule type" value="Genomic_DNA"/>
</dbReference>
<keyword evidence="3 6" id="KW-0812">Transmembrane</keyword>
<dbReference type="PANTHER" id="PTHR13019">
    <property type="entry name" value="GOLGI APPARATUS MEMBRANE PROTEIN TVP23"/>
    <property type="match status" value="1"/>
</dbReference>
<organism evidence="7">
    <name type="scientific">Schistocephalus solidus</name>
    <name type="common">Tapeworm</name>
    <dbReference type="NCBI Taxonomy" id="70667"/>
    <lineage>
        <taxon>Eukaryota</taxon>
        <taxon>Metazoa</taxon>
        <taxon>Spiralia</taxon>
        <taxon>Lophotrochozoa</taxon>
        <taxon>Platyhelminthes</taxon>
        <taxon>Cestoda</taxon>
        <taxon>Eucestoda</taxon>
        <taxon>Diphyllobothriidea</taxon>
        <taxon>Diphyllobothriidae</taxon>
        <taxon>Schistocephalus</taxon>
    </lineage>
</organism>
<protein>
    <recommendedName>
        <fullName evidence="6">Golgi apparatus membrane protein TVP23 homolog</fullName>
    </recommendedName>
</protein>
<reference evidence="10" key="2">
    <citation type="submission" date="2016-06" db="UniProtKB">
        <authorList>
            <consortium name="WormBaseParasite"/>
        </authorList>
    </citation>
    <scope>IDENTIFICATION</scope>
</reference>
<evidence type="ECO:0000256" key="3">
    <source>
        <dbReference type="ARBA" id="ARBA00022692"/>
    </source>
</evidence>
<dbReference type="GO" id="GO:0016192">
    <property type="term" value="P:vesicle-mediated transport"/>
    <property type="evidence" value="ECO:0007669"/>
    <property type="project" value="TreeGrafter"/>
</dbReference>
<reference evidence="8 9" key="3">
    <citation type="submission" date="2018-11" db="EMBL/GenBank/DDBJ databases">
        <authorList>
            <consortium name="Pathogen Informatics"/>
        </authorList>
    </citation>
    <scope>NUCLEOTIDE SEQUENCE [LARGE SCALE GENOMIC DNA]</scope>
    <source>
        <strain evidence="8 9">NST_G2</strain>
    </source>
</reference>
<sequence>MLTARDDVVLTLTEDDDALPVSADGVLSRRELARRRKLALFAHFFVRSLALLTYLFCSWFTTAFIVPVVCILTFFAVDFWLVKNVSGRLLVGLRWWNHVDPTTGKSQWLFESANTASATGQPVTGTAPFGRSRQELAAQKAATRASRLFWIGLFLFPVIWFLLLLAAILSLKLAWALVALSGCFMCSVNLYGYLRCRFQSKSSGSDGDVTQSSMLSMLRASVTRAAFADLWGGSGTAATAPPEQPKPEV</sequence>
<evidence type="ECO:0000256" key="5">
    <source>
        <dbReference type="ARBA" id="ARBA00023136"/>
    </source>
</evidence>
<dbReference type="PANTHER" id="PTHR13019:SF25">
    <property type="entry name" value="GOLGI APPARATUS MEMBRANE PROTEIN TVP23 HOMOLOG"/>
    <property type="match status" value="1"/>
</dbReference>
<feature type="transmembrane region" description="Helical" evidence="6">
    <location>
        <begin position="174"/>
        <end position="194"/>
    </location>
</feature>
<feature type="transmembrane region" description="Helical" evidence="6">
    <location>
        <begin position="62"/>
        <end position="82"/>
    </location>
</feature>
<evidence type="ECO:0000313" key="8">
    <source>
        <dbReference type="EMBL" id="VDL92773.1"/>
    </source>
</evidence>
<feature type="transmembrane region" description="Helical" evidence="6">
    <location>
        <begin position="38"/>
        <end position="56"/>
    </location>
</feature>
<dbReference type="GO" id="GO:0000139">
    <property type="term" value="C:Golgi membrane"/>
    <property type="evidence" value="ECO:0007669"/>
    <property type="project" value="TreeGrafter"/>
</dbReference>
<evidence type="ECO:0000313" key="9">
    <source>
        <dbReference type="Proteomes" id="UP000275846"/>
    </source>
</evidence>
<keyword evidence="5 6" id="KW-0472">Membrane</keyword>
<comment type="similarity">
    <text evidence="2 6">Belongs to the TVP23 family.</text>
</comment>
<dbReference type="Pfam" id="PF05832">
    <property type="entry name" value="DUF846"/>
    <property type="match status" value="1"/>
</dbReference>
<proteinExistence type="inferred from homology"/>
<dbReference type="OrthoDB" id="2151161at2759"/>
<dbReference type="Proteomes" id="UP000275846">
    <property type="component" value="Unassembled WGS sequence"/>
</dbReference>
<reference evidence="7" key="1">
    <citation type="submission" date="2016-01" db="EMBL/GenBank/DDBJ databases">
        <title>Reference transcriptome for the parasite Schistocephalus solidus: insights into the molecular evolution of parasitism.</title>
        <authorList>
            <person name="Hebert F.O."/>
            <person name="Grambauer S."/>
            <person name="Barber I."/>
            <person name="Landry C.R."/>
            <person name="Aubin-Horth N."/>
        </authorList>
    </citation>
    <scope>NUCLEOTIDE SEQUENCE</scope>
</reference>
<evidence type="ECO:0000256" key="2">
    <source>
        <dbReference type="ARBA" id="ARBA00005467"/>
    </source>
</evidence>
<gene>
    <name evidence="7" type="primary">TV23B</name>
    <name evidence="8" type="ORF">SSLN_LOCUS6388</name>
    <name evidence="7" type="ORF">TR148731</name>
</gene>
<keyword evidence="4 6" id="KW-1133">Transmembrane helix</keyword>
<evidence type="ECO:0000313" key="10">
    <source>
        <dbReference type="WBParaSite" id="SSLN_0000659001-mRNA-1"/>
    </source>
</evidence>
<name>A0A0X3PSL3_SCHSO</name>
<dbReference type="InterPro" id="IPR008564">
    <property type="entry name" value="TVP23-like"/>
</dbReference>
<evidence type="ECO:0000256" key="1">
    <source>
        <dbReference type="ARBA" id="ARBA00004141"/>
    </source>
</evidence>